<reference evidence="8" key="1">
    <citation type="journal article" date="2020" name="J. ISSAAS">
        <title>Lactobacilli and other gastrointestinal microbiota of Peromyscus leucopus, reservoir host for agents of Lyme disease and other zoonoses in North America.</title>
        <authorList>
            <person name="Milovic A."/>
            <person name="Bassam K."/>
            <person name="Shao H."/>
            <person name="Chatzistamou I."/>
            <person name="Tufts D.M."/>
            <person name="Diuk-Wasser M."/>
            <person name="Barbour A.G."/>
        </authorList>
    </citation>
    <scope>NUCLEOTIDE SEQUENCE</scope>
    <source>
        <strain evidence="8">LL30</strain>
    </source>
</reference>
<evidence type="ECO:0000313" key="8">
    <source>
        <dbReference type="EMBL" id="QGT50660.1"/>
    </source>
</evidence>
<keyword evidence="4 6" id="KW-1133">Transmembrane helix</keyword>
<accession>A0A650ELR5</accession>
<evidence type="ECO:0000256" key="6">
    <source>
        <dbReference type="SAM" id="Phobius"/>
    </source>
</evidence>
<feature type="transmembrane region" description="Helical" evidence="6">
    <location>
        <begin position="272"/>
        <end position="292"/>
    </location>
</feature>
<evidence type="ECO:0000259" key="7">
    <source>
        <dbReference type="Pfam" id="PF00892"/>
    </source>
</evidence>
<name>A0A650ELR5_9BACT</name>
<dbReference type="PANTHER" id="PTHR32322:SF18">
    <property type="entry name" value="S-ADENOSYLMETHIONINE_S-ADENOSYLHOMOCYSTEINE TRANSPORTER"/>
    <property type="match status" value="1"/>
</dbReference>
<organism evidence="8">
    <name type="scientific">uncultured Elusimicrobia bacterium</name>
    <dbReference type="NCBI Taxonomy" id="699876"/>
    <lineage>
        <taxon>Bacteria</taxon>
        <taxon>Pseudomonadati</taxon>
        <taxon>Elusimicrobiota</taxon>
        <taxon>Elusimicrobia</taxon>
        <taxon>environmental samples</taxon>
    </lineage>
</organism>
<dbReference type="SUPFAM" id="SSF103481">
    <property type="entry name" value="Multidrug resistance efflux transporter EmrE"/>
    <property type="match status" value="2"/>
</dbReference>
<feature type="transmembrane region" description="Helical" evidence="6">
    <location>
        <begin position="72"/>
        <end position="93"/>
    </location>
</feature>
<feature type="transmembrane region" description="Helical" evidence="6">
    <location>
        <begin position="27"/>
        <end position="51"/>
    </location>
</feature>
<protein>
    <submittedName>
        <fullName evidence="8">Membrane protein</fullName>
    </submittedName>
</protein>
<dbReference type="Gene3D" id="1.10.3730.20">
    <property type="match status" value="1"/>
</dbReference>
<feature type="domain" description="EamA" evidence="7">
    <location>
        <begin position="16"/>
        <end position="141"/>
    </location>
</feature>
<dbReference type="EMBL" id="MN577571">
    <property type="protein sequence ID" value="QGT50660.1"/>
    <property type="molecule type" value="Genomic_DNA"/>
</dbReference>
<dbReference type="InterPro" id="IPR000620">
    <property type="entry name" value="EamA_dom"/>
</dbReference>
<dbReference type="PANTHER" id="PTHR32322">
    <property type="entry name" value="INNER MEMBRANE TRANSPORTER"/>
    <property type="match status" value="1"/>
</dbReference>
<feature type="domain" description="EamA" evidence="7">
    <location>
        <begin position="151"/>
        <end position="289"/>
    </location>
</feature>
<feature type="transmembrane region" description="Helical" evidence="6">
    <location>
        <begin position="248"/>
        <end position="266"/>
    </location>
</feature>
<dbReference type="InterPro" id="IPR037185">
    <property type="entry name" value="EmrE-like"/>
</dbReference>
<proteinExistence type="predicted"/>
<keyword evidence="2" id="KW-1003">Cell membrane</keyword>
<evidence type="ECO:0000256" key="2">
    <source>
        <dbReference type="ARBA" id="ARBA00022475"/>
    </source>
</evidence>
<feature type="transmembrane region" description="Helical" evidence="6">
    <location>
        <begin position="125"/>
        <end position="142"/>
    </location>
</feature>
<keyword evidence="3 6" id="KW-0812">Transmembrane</keyword>
<gene>
    <name evidence="8" type="ORF">Elusimicrob1349_1300</name>
</gene>
<dbReference type="GO" id="GO:0005886">
    <property type="term" value="C:plasma membrane"/>
    <property type="evidence" value="ECO:0007669"/>
    <property type="project" value="UniProtKB-SubCell"/>
</dbReference>
<sequence length="297" mass="32604">MNKRFFSPLAAAWVCWAIVGLSPVAGKYAVGVISPVLLVFLGTLIGVLYFTPWITKNKKWGELLTPKTCWKFLFIGTFGTALPFTISLIALHYTTPGNAAILQQSELFYSLLFAAIFLKEFPGKAQLAGSALIVLGVLIILVKEQYTPRWTGDLLIVGSTWMLQAGSTVAKKLPKHLDHRVIGMARNLFALPALIVILAAMYFMQENFTLVPNARMFSVLAYTGLLKYGLAMVVWYQAIRALDLSKVTAIYLSYPVLSLLISAALGLETPTLYQGVGLAVTFAGAYWISMTVKKEGH</sequence>
<dbReference type="InterPro" id="IPR050638">
    <property type="entry name" value="AA-Vitamin_Transporters"/>
</dbReference>
<evidence type="ECO:0000256" key="5">
    <source>
        <dbReference type="ARBA" id="ARBA00023136"/>
    </source>
</evidence>
<dbReference type="AlphaFoldDB" id="A0A650ELR5"/>
<dbReference type="Pfam" id="PF00892">
    <property type="entry name" value="EamA"/>
    <property type="match status" value="2"/>
</dbReference>
<keyword evidence="5 6" id="KW-0472">Membrane</keyword>
<evidence type="ECO:0000256" key="3">
    <source>
        <dbReference type="ARBA" id="ARBA00022692"/>
    </source>
</evidence>
<feature type="transmembrane region" description="Helical" evidence="6">
    <location>
        <begin position="185"/>
        <end position="204"/>
    </location>
</feature>
<evidence type="ECO:0000256" key="4">
    <source>
        <dbReference type="ARBA" id="ARBA00022989"/>
    </source>
</evidence>
<evidence type="ECO:0000256" key="1">
    <source>
        <dbReference type="ARBA" id="ARBA00004651"/>
    </source>
</evidence>
<feature type="transmembrane region" description="Helical" evidence="6">
    <location>
        <begin position="216"/>
        <end position="236"/>
    </location>
</feature>
<comment type="subcellular location">
    <subcellularLocation>
        <location evidence="1">Cell membrane</location>
        <topology evidence="1">Multi-pass membrane protein</topology>
    </subcellularLocation>
</comment>